<evidence type="ECO:0000256" key="1">
    <source>
        <dbReference type="SAM" id="Phobius"/>
    </source>
</evidence>
<reference evidence="3" key="1">
    <citation type="submission" date="2016-10" db="EMBL/GenBank/DDBJ databases">
        <authorList>
            <person name="Varghese N."/>
            <person name="Submissions S."/>
        </authorList>
    </citation>
    <scope>NUCLEOTIDE SEQUENCE [LARGE SCALE GENOMIC DNA]</scope>
    <source>
        <strain evidence="3">DSM 25232 / NCIMB 14723 / 92V</strain>
    </source>
</reference>
<dbReference type="AlphaFoldDB" id="A0A1H7N2I0"/>
<keyword evidence="3" id="KW-1185">Reference proteome</keyword>
<proteinExistence type="predicted"/>
<protein>
    <submittedName>
        <fullName evidence="2">Uncharacterized protein</fullName>
    </submittedName>
</protein>
<keyword evidence="1" id="KW-0812">Transmembrane</keyword>
<gene>
    <name evidence="2" type="ORF">SAMN04487910_1924</name>
</gene>
<dbReference type="Proteomes" id="UP000198521">
    <property type="component" value="Unassembled WGS sequence"/>
</dbReference>
<name>A0A1H7N2I0_AQUAM</name>
<keyword evidence="1" id="KW-1133">Transmembrane helix</keyword>
<evidence type="ECO:0000313" key="3">
    <source>
        <dbReference type="Proteomes" id="UP000198521"/>
    </source>
</evidence>
<feature type="transmembrane region" description="Helical" evidence="1">
    <location>
        <begin position="20"/>
        <end position="42"/>
    </location>
</feature>
<dbReference type="EMBL" id="FOAB01000003">
    <property type="protein sequence ID" value="SEL17087.1"/>
    <property type="molecule type" value="Genomic_DNA"/>
</dbReference>
<keyword evidence="1" id="KW-0472">Membrane</keyword>
<organism evidence="2 3">
    <name type="scientific">Aquimarina amphilecti</name>
    <dbReference type="NCBI Taxonomy" id="1038014"/>
    <lineage>
        <taxon>Bacteria</taxon>
        <taxon>Pseudomonadati</taxon>
        <taxon>Bacteroidota</taxon>
        <taxon>Flavobacteriia</taxon>
        <taxon>Flavobacteriales</taxon>
        <taxon>Flavobacteriaceae</taxon>
        <taxon>Aquimarina</taxon>
    </lineage>
</organism>
<sequence length="48" mass="5543">MPKIIIPITTPIKINKILIVNYRFIELYVLIVSTIPLINVNIPRTNII</sequence>
<evidence type="ECO:0000313" key="2">
    <source>
        <dbReference type="EMBL" id="SEL17087.1"/>
    </source>
</evidence>
<accession>A0A1H7N2I0</accession>